<reference evidence="6 7" key="1">
    <citation type="submission" date="2015-09" db="EMBL/GenBank/DDBJ databases">
        <title>Host preference determinants of Valsa canker pathogens revealed by comparative genomics.</title>
        <authorList>
            <person name="Yin Z."/>
            <person name="Huang L."/>
        </authorList>
    </citation>
    <scope>NUCLEOTIDE SEQUENCE [LARGE SCALE GENOMIC DNA]</scope>
    <source>
        <strain evidence="6 7">03-1</strain>
    </source>
</reference>
<dbReference type="InterPro" id="IPR017853">
    <property type="entry name" value="GH"/>
</dbReference>
<evidence type="ECO:0000313" key="6">
    <source>
        <dbReference type="EMBL" id="ROW07264.1"/>
    </source>
</evidence>
<dbReference type="CDD" id="cd18186">
    <property type="entry name" value="BTB_POZ_ZBTB_KLHL-like"/>
    <property type="match status" value="1"/>
</dbReference>
<feature type="compositionally biased region" description="Polar residues" evidence="4">
    <location>
        <begin position="1"/>
        <end position="10"/>
    </location>
</feature>
<evidence type="ECO:0000256" key="3">
    <source>
        <dbReference type="ARBA" id="ARBA00023295"/>
    </source>
</evidence>
<dbReference type="SUPFAM" id="SSF51445">
    <property type="entry name" value="(Trans)glycosidases"/>
    <property type="match status" value="1"/>
</dbReference>
<dbReference type="PANTHER" id="PTHR40079">
    <property type="entry name" value="MANNAN ENDO-1,4-BETA-MANNOSIDASE E-RELATED"/>
    <property type="match status" value="1"/>
</dbReference>
<evidence type="ECO:0000313" key="7">
    <source>
        <dbReference type="Proteomes" id="UP000283895"/>
    </source>
</evidence>
<dbReference type="AlphaFoldDB" id="A0A423WUM7"/>
<dbReference type="Pfam" id="PF02156">
    <property type="entry name" value="Glyco_hydro_26"/>
    <property type="match status" value="1"/>
</dbReference>
<dbReference type="InterPro" id="IPR011333">
    <property type="entry name" value="SKP1/BTB/POZ_sf"/>
</dbReference>
<evidence type="ECO:0000256" key="4">
    <source>
        <dbReference type="SAM" id="MobiDB-lite"/>
    </source>
</evidence>
<accession>A0A423WUM7</accession>
<gene>
    <name evidence="6" type="ORF">VMCG_03766</name>
</gene>
<evidence type="ECO:0000256" key="2">
    <source>
        <dbReference type="ARBA" id="ARBA00022801"/>
    </source>
</evidence>
<dbReference type="InterPro" id="IPR000210">
    <property type="entry name" value="BTB/POZ_dom"/>
</dbReference>
<sequence>MSYIPTSTSRAEADKPQPGDEPVSNPGTSTKRRYMRSDILLLETGNFADAVIICGGKSWNVHKSIICSRCDWFRKALDGNFEEARTNTVTISYPEFYPEYIDCFISYIYSGVLDVSNVQRPDESPVEKCVRLWVIADFFLFKPLMKDTFALMETHLDVWMRKLEDRAQVRPHNYTGRPNTREGVDMVHVLFRVISVAYTEYPHARPVQRRIANFKVKHTLLIAWGWLPDDESSAVSISSLNSATGKKACFFGDYSKIDDTYDGSDITYKASKAEGAIMVPSVMPVGVKWSEVTEDLAKKIGTAMEAFTKTGLTVYLRFAHEMNCEDYDGFKQAWINVANVCKGIDGCYMMWSPNLQDLGTLKNWWPGTDYVDIVAVDHYPSSDSDVQGVFKGNYDQFYTEYVKPYGKPFILGETAYGGSAKHDWVKDVTNSDFSSYTLYKGAMWFEYNKEADFYVVNDASKSDISKFDGYFS</sequence>
<organism evidence="6 7">
    <name type="scientific">Cytospora schulzeri</name>
    <dbReference type="NCBI Taxonomy" id="448051"/>
    <lineage>
        <taxon>Eukaryota</taxon>
        <taxon>Fungi</taxon>
        <taxon>Dikarya</taxon>
        <taxon>Ascomycota</taxon>
        <taxon>Pezizomycotina</taxon>
        <taxon>Sordariomycetes</taxon>
        <taxon>Sordariomycetidae</taxon>
        <taxon>Diaporthales</taxon>
        <taxon>Cytosporaceae</taxon>
        <taxon>Cytospora</taxon>
    </lineage>
</organism>
<evidence type="ECO:0000256" key="1">
    <source>
        <dbReference type="ARBA" id="ARBA00007754"/>
    </source>
</evidence>
<proteinExistence type="inferred from homology"/>
<dbReference type="GO" id="GO:0016985">
    <property type="term" value="F:mannan endo-1,4-beta-mannosidase activity"/>
    <property type="evidence" value="ECO:0007669"/>
    <property type="project" value="InterPro"/>
</dbReference>
<feature type="region of interest" description="Disordered" evidence="4">
    <location>
        <begin position="1"/>
        <end position="30"/>
    </location>
</feature>
<evidence type="ECO:0000259" key="5">
    <source>
        <dbReference type="PROSITE" id="PS50097"/>
    </source>
</evidence>
<comment type="caution">
    <text evidence="6">The sequence shown here is derived from an EMBL/GenBank/DDBJ whole genome shotgun (WGS) entry which is preliminary data.</text>
</comment>
<dbReference type="GO" id="GO:0006080">
    <property type="term" value="P:substituted mannan metabolic process"/>
    <property type="evidence" value="ECO:0007669"/>
    <property type="project" value="InterPro"/>
</dbReference>
<dbReference type="PANTHER" id="PTHR40079:SF6">
    <property type="entry name" value="GH26 DOMAIN-CONTAINING PROTEIN"/>
    <property type="match status" value="1"/>
</dbReference>
<keyword evidence="3" id="KW-0326">Glycosidase</keyword>
<protein>
    <recommendedName>
        <fullName evidence="5">BTB domain-containing protein</fullName>
    </recommendedName>
</protein>
<keyword evidence="7" id="KW-1185">Reference proteome</keyword>
<dbReference type="InterPro" id="IPR000805">
    <property type="entry name" value="Glyco_hydro_26"/>
</dbReference>
<dbReference type="EMBL" id="LKEA01000008">
    <property type="protein sequence ID" value="ROW07264.1"/>
    <property type="molecule type" value="Genomic_DNA"/>
</dbReference>
<dbReference type="Gene3D" id="3.30.710.10">
    <property type="entry name" value="Potassium Channel Kv1.1, Chain A"/>
    <property type="match status" value="1"/>
</dbReference>
<dbReference type="OrthoDB" id="428177at2759"/>
<comment type="similarity">
    <text evidence="1">Belongs to the glycosyl hydrolase 26 family.</text>
</comment>
<dbReference type="SUPFAM" id="SSF54695">
    <property type="entry name" value="POZ domain"/>
    <property type="match status" value="1"/>
</dbReference>
<name>A0A423WUM7_9PEZI</name>
<keyword evidence="2" id="KW-0378">Hydrolase</keyword>
<dbReference type="Gene3D" id="3.20.20.80">
    <property type="entry name" value="Glycosidases"/>
    <property type="match status" value="1"/>
</dbReference>
<dbReference type="InterPro" id="IPR022790">
    <property type="entry name" value="GH26_dom"/>
</dbReference>
<dbReference type="PROSITE" id="PS50097">
    <property type="entry name" value="BTB"/>
    <property type="match status" value="1"/>
</dbReference>
<feature type="domain" description="BTB" evidence="5">
    <location>
        <begin position="48"/>
        <end position="117"/>
    </location>
</feature>
<dbReference type="Pfam" id="PF00651">
    <property type="entry name" value="BTB"/>
    <property type="match status" value="1"/>
</dbReference>
<dbReference type="Proteomes" id="UP000283895">
    <property type="component" value="Unassembled WGS sequence"/>
</dbReference>
<dbReference type="SMART" id="SM00225">
    <property type="entry name" value="BTB"/>
    <property type="match status" value="1"/>
</dbReference>